<evidence type="ECO:0000259" key="1">
    <source>
        <dbReference type="Pfam" id="PF03732"/>
    </source>
</evidence>
<keyword evidence="3" id="KW-1185">Reference proteome</keyword>
<feature type="domain" description="Retrotransposon gag" evidence="1">
    <location>
        <begin position="16"/>
        <end position="83"/>
    </location>
</feature>
<gene>
    <name evidence="2" type="ORF">VP01_1974g9</name>
</gene>
<evidence type="ECO:0000313" key="2">
    <source>
        <dbReference type="EMBL" id="KNZ58219.1"/>
    </source>
</evidence>
<name>A0A0L6VBY1_9BASI</name>
<proteinExistence type="predicted"/>
<dbReference type="OrthoDB" id="2266810at2759"/>
<protein>
    <recommendedName>
        <fullName evidence="1">Retrotransposon gag domain-containing protein</fullName>
    </recommendedName>
</protein>
<sequence length="186" mass="20575">MQSRTLNTALTPEKDAVVFSEFIENFKSSFFDHNHRHHAKLALRNLRQTGTVLTYTQNFNSHARTIGWDDAPIMSLYQHGMKEDIQLAVVMSNIQFTSLQEMQAMTLKAGQTIEGIQTGCPALHPTASTSTPTQWTSQHSGRIQATKSLMLRKLACSKPCPLPGSLNFKQKSIESVPAPAPATPNP</sequence>
<reference evidence="2 3" key="1">
    <citation type="submission" date="2015-08" db="EMBL/GenBank/DDBJ databases">
        <title>Next Generation Sequencing and Analysis of the Genome of Puccinia sorghi L Schw, the Causal Agent of Maize Common Rust.</title>
        <authorList>
            <person name="Rochi L."/>
            <person name="Burguener G."/>
            <person name="Darino M."/>
            <person name="Turjanski A."/>
            <person name="Kreff E."/>
            <person name="Dieguez M.J."/>
            <person name="Sacco F."/>
        </authorList>
    </citation>
    <scope>NUCLEOTIDE SEQUENCE [LARGE SCALE GENOMIC DNA]</scope>
    <source>
        <strain evidence="2 3">RO10H11247</strain>
    </source>
</reference>
<dbReference type="Proteomes" id="UP000037035">
    <property type="component" value="Unassembled WGS sequence"/>
</dbReference>
<comment type="caution">
    <text evidence="2">The sequence shown here is derived from an EMBL/GenBank/DDBJ whole genome shotgun (WGS) entry which is preliminary data.</text>
</comment>
<accession>A0A0L6VBY1</accession>
<evidence type="ECO:0000313" key="3">
    <source>
        <dbReference type="Proteomes" id="UP000037035"/>
    </source>
</evidence>
<dbReference type="VEuPathDB" id="FungiDB:VP01_1974g9"/>
<dbReference type="EMBL" id="LAVV01006808">
    <property type="protein sequence ID" value="KNZ58219.1"/>
    <property type="molecule type" value="Genomic_DNA"/>
</dbReference>
<dbReference type="AlphaFoldDB" id="A0A0L6VBY1"/>
<dbReference type="InterPro" id="IPR005162">
    <property type="entry name" value="Retrotrans_gag_dom"/>
</dbReference>
<dbReference type="Pfam" id="PF03732">
    <property type="entry name" value="Retrotrans_gag"/>
    <property type="match status" value="1"/>
</dbReference>
<organism evidence="2 3">
    <name type="scientific">Puccinia sorghi</name>
    <dbReference type="NCBI Taxonomy" id="27349"/>
    <lineage>
        <taxon>Eukaryota</taxon>
        <taxon>Fungi</taxon>
        <taxon>Dikarya</taxon>
        <taxon>Basidiomycota</taxon>
        <taxon>Pucciniomycotina</taxon>
        <taxon>Pucciniomycetes</taxon>
        <taxon>Pucciniales</taxon>
        <taxon>Pucciniaceae</taxon>
        <taxon>Puccinia</taxon>
    </lineage>
</organism>